<dbReference type="Pfam" id="PF17201">
    <property type="entry name" value="Cache_3-Cache_2"/>
    <property type="match status" value="1"/>
</dbReference>
<name>A0A1I3U521_9GAMM</name>
<organism evidence="12 13">
    <name type="scientific">Methylophaga sulfidovorans</name>
    <dbReference type="NCBI Taxonomy" id="45496"/>
    <lineage>
        <taxon>Bacteria</taxon>
        <taxon>Pseudomonadati</taxon>
        <taxon>Pseudomonadota</taxon>
        <taxon>Gammaproteobacteria</taxon>
        <taxon>Thiotrichales</taxon>
        <taxon>Piscirickettsiaceae</taxon>
        <taxon>Methylophaga</taxon>
    </lineage>
</organism>
<dbReference type="EMBL" id="FOSH01000001">
    <property type="protein sequence ID" value="SFJ76966.1"/>
    <property type="molecule type" value="Genomic_DNA"/>
</dbReference>
<dbReference type="GO" id="GO:0006935">
    <property type="term" value="P:chemotaxis"/>
    <property type="evidence" value="ECO:0007669"/>
    <property type="project" value="InterPro"/>
</dbReference>
<proteinExistence type="inferred from homology"/>
<dbReference type="InterPro" id="IPR004089">
    <property type="entry name" value="MCPsignal_dom"/>
</dbReference>
<dbReference type="SUPFAM" id="SSF103190">
    <property type="entry name" value="Sensory domain-like"/>
    <property type="match status" value="1"/>
</dbReference>
<keyword evidence="2 9" id="KW-0812">Transmembrane</keyword>
<keyword evidence="13" id="KW-1185">Reference proteome</keyword>
<dbReference type="SMART" id="SM00283">
    <property type="entry name" value="MA"/>
    <property type="match status" value="1"/>
</dbReference>
<comment type="similarity">
    <text evidence="6">Belongs to the methyl-accepting chemotaxis (MCP) protein family.</text>
</comment>
<feature type="domain" description="HAMP" evidence="11">
    <location>
        <begin position="309"/>
        <end position="363"/>
    </location>
</feature>
<reference evidence="13" key="1">
    <citation type="submission" date="2016-10" db="EMBL/GenBank/DDBJ databases">
        <authorList>
            <person name="Varghese N."/>
            <person name="Submissions S."/>
        </authorList>
    </citation>
    <scope>NUCLEOTIDE SEQUENCE [LARGE SCALE GENOMIC DNA]</scope>
    <source>
        <strain evidence="13">DSM 11578</strain>
    </source>
</reference>
<evidence type="ECO:0000256" key="6">
    <source>
        <dbReference type="ARBA" id="ARBA00029447"/>
    </source>
</evidence>
<dbReference type="SMART" id="SM00304">
    <property type="entry name" value="HAMP"/>
    <property type="match status" value="1"/>
</dbReference>
<dbReference type="Pfam" id="PF00015">
    <property type="entry name" value="MCPsignal"/>
    <property type="match status" value="1"/>
</dbReference>
<keyword evidence="4 9" id="KW-0472">Membrane</keyword>
<comment type="subcellular location">
    <subcellularLocation>
        <location evidence="1">Membrane</location>
        <topology evidence="1">Multi-pass membrane protein</topology>
    </subcellularLocation>
</comment>
<dbReference type="InterPro" id="IPR003660">
    <property type="entry name" value="HAMP_dom"/>
</dbReference>
<evidence type="ECO:0000256" key="8">
    <source>
        <dbReference type="SAM" id="Coils"/>
    </source>
</evidence>
<gene>
    <name evidence="12" type="ORF">SAMN04488079_101138</name>
</gene>
<dbReference type="PANTHER" id="PTHR32089">
    <property type="entry name" value="METHYL-ACCEPTING CHEMOTAXIS PROTEIN MCPB"/>
    <property type="match status" value="1"/>
</dbReference>
<protein>
    <submittedName>
        <fullName evidence="12">Methyl-accepting chemotaxis protein</fullName>
    </submittedName>
</protein>
<dbReference type="GO" id="GO:0004888">
    <property type="term" value="F:transmembrane signaling receptor activity"/>
    <property type="evidence" value="ECO:0007669"/>
    <property type="project" value="InterPro"/>
</dbReference>
<dbReference type="AlphaFoldDB" id="A0A1I3U521"/>
<feature type="coiled-coil region" evidence="8">
    <location>
        <begin position="439"/>
        <end position="466"/>
    </location>
</feature>
<evidence type="ECO:0000256" key="7">
    <source>
        <dbReference type="PROSITE-ProRule" id="PRU00284"/>
    </source>
</evidence>
<evidence type="ECO:0000313" key="12">
    <source>
        <dbReference type="EMBL" id="SFJ76966.1"/>
    </source>
</evidence>
<feature type="transmembrane region" description="Helical" evidence="9">
    <location>
        <begin position="285"/>
        <end position="307"/>
    </location>
</feature>
<dbReference type="PANTHER" id="PTHR32089:SF119">
    <property type="entry name" value="METHYL-ACCEPTING CHEMOTAXIS PROTEIN CTPL"/>
    <property type="match status" value="1"/>
</dbReference>
<dbReference type="Pfam" id="PF00672">
    <property type="entry name" value="HAMP"/>
    <property type="match status" value="1"/>
</dbReference>
<evidence type="ECO:0000256" key="9">
    <source>
        <dbReference type="SAM" id="Phobius"/>
    </source>
</evidence>
<evidence type="ECO:0000256" key="5">
    <source>
        <dbReference type="ARBA" id="ARBA00023224"/>
    </source>
</evidence>
<dbReference type="GO" id="GO:0016020">
    <property type="term" value="C:membrane"/>
    <property type="evidence" value="ECO:0007669"/>
    <property type="project" value="UniProtKB-SubCell"/>
</dbReference>
<dbReference type="RefSeq" id="WP_091711266.1">
    <property type="nucleotide sequence ID" value="NZ_FOSH01000001.1"/>
</dbReference>
<dbReference type="SUPFAM" id="SSF58104">
    <property type="entry name" value="Methyl-accepting chemotaxis protein (MCP) signaling domain"/>
    <property type="match status" value="1"/>
</dbReference>
<dbReference type="GO" id="GO:0007165">
    <property type="term" value="P:signal transduction"/>
    <property type="evidence" value="ECO:0007669"/>
    <property type="project" value="UniProtKB-KW"/>
</dbReference>
<evidence type="ECO:0000256" key="2">
    <source>
        <dbReference type="ARBA" id="ARBA00022692"/>
    </source>
</evidence>
<dbReference type="Proteomes" id="UP000198924">
    <property type="component" value="Unassembled WGS sequence"/>
</dbReference>
<dbReference type="CDD" id="cd06225">
    <property type="entry name" value="HAMP"/>
    <property type="match status" value="1"/>
</dbReference>
<sequence length="640" mass="69158">MSIQKKFLIALALCILLLALITVAALTYSENQSLHKRLSIQAEQLSDSTADMLNVINSLMLGQVSSSMRSTLDMISNKGGASQAGTVAVNGNLVNDISFGGEPQALNYSLVDKIAQLNGGTATIFSKHNDDFVRVSTNVQKEGKRAIGTVLDPNGLAIKQIRAGKPFYGVVDILGEPYFTGYEPLKNAFDEVVGIAYVGYKVNMEEVNAVIASGKLLDQGFIALIDGKNQIRQHSAHQLKSVIADVFNNPGEIWRVHEKLFSPWGYKIVVAYSEDDISTLLWQKALVYFFVASVLGFLVVGLVYYLLQRVVVSRLAQTTNTLVSITEGEGDLTQRFNSSSKDEFGQMANGFDKLLERVRQTIVAVEFKSKELVNSAESLNQIAQSSERINKEQAVETEQAATAVNQMSATAQSVAESTMSGEQASNQVQQQASEASQFLKQMADALKAQADEIKASEQTLLSLKKASSDIGQVSDVIHNIAEQTNLLSLNAAIEAARAGESGRGFSVVADEVRTLAGKTQSSTGEIEELIQRLHGDVDKVSQTMLIQIEHANHNVQASETAIASIEGVLSAADKIHALNTDIASAAEQQSAVSEEVSRNVTSIMDHARKSASHSEETAKASHDLQSLAVSIKELISQYKT</sequence>
<evidence type="ECO:0000256" key="1">
    <source>
        <dbReference type="ARBA" id="ARBA00004141"/>
    </source>
</evidence>
<accession>A0A1I3U521</accession>
<dbReference type="PROSITE" id="PS50885">
    <property type="entry name" value="HAMP"/>
    <property type="match status" value="1"/>
</dbReference>
<dbReference type="FunFam" id="1.10.287.950:FF:000001">
    <property type="entry name" value="Methyl-accepting chemotaxis sensory transducer"/>
    <property type="match status" value="1"/>
</dbReference>
<dbReference type="InterPro" id="IPR029151">
    <property type="entry name" value="Sensor-like_sf"/>
</dbReference>
<evidence type="ECO:0000259" key="11">
    <source>
        <dbReference type="PROSITE" id="PS50885"/>
    </source>
</evidence>
<keyword evidence="5 7" id="KW-0807">Transducer</keyword>
<evidence type="ECO:0000259" key="10">
    <source>
        <dbReference type="PROSITE" id="PS50111"/>
    </source>
</evidence>
<keyword evidence="8" id="KW-0175">Coiled coil</keyword>
<evidence type="ECO:0000256" key="3">
    <source>
        <dbReference type="ARBA" id="ARBA00022989"/>
    </source>
</evidence>
<dbReference type="PROSITE" id="PS50111">
    <property type="entry name" value="CHEMOTAXIS_TRANSDUC_2"/>
    <property type="match status" value="1"/>
</dbReference>
<dbReference type="PRINTS" id="PR00260">
    <property type="entry name" value="CHEMTRNSDUCR"/>
</dbReference>
<dbReference type="OrthoDB" id="6433966at2"/>
<dbReference type="InterPro" id="IPR004090">
    <property type="entry name" value="Chemotax_Me-accpt_rcpt"/>
</dbReference>
<feature type="domain" description="Methyl-accepting transducer" evidence="10">
    <location>
        <begin position="368"/>
        <end position="604"/>
    </location>
</feature>
<evidence type="ECO:0000313" key="13">
    <source>
        <dbReference type="Proteomes" id="UP000198924"/>
    </source>
</evidence>
<evidence type="ECO:0000256" key="4">
    <source>
        <dbReference type="ARBA" id="ARBA00023136"/>
    </source>
</evidence>
<dbReference type="Gene3D" id="1.10.287.950">
    <property type="entry name" value="Methyl-accepting chemotaxis protein"/>
    <property type="match status" value="1"/>
</dbReference>
<dbReference type="STRING" id="45496.SAMN04488079_101138"/>
<keyword evidence="3 9" id="KW-1133">Transmembrane helix</keyword>
<dbReference type="InterPro" id="IPR033462">
    <property type="entry name" value="Cache_3-Cache_2"/>
</dbReference>